<evidence type="ECO:0000256" key="5">
    <source>
        <dbReference type="ARBA" id="ARBA00022485"/>
    </source>
</evidence>
<dbReference type="InterPro" id="IPR029009">
    <property type="entry name" value="ASB_dom_sf"/>
</dbReference>
<proteinExistence type="inferred from homology"/>
<accession>A0ABY5Y143</accession>
<sequence>MATLNTLFHEHKKRSLIVSPVETSIFDLLKCGPGPSSSHTIGPMKAGYDFLCLCREKLPEFTQKPDHFLVRLYGSLSATGKGHGTCSAVLAGLLGHSPEKCPAGLLKNLGNNPDEHYTQLLGDIPITLSLRNIIYDTVVHDFPYNNTLVISLMDMKGEALFEREYYSVGGGFIQWKGWKAPEFGKPVHPYQSMKDLQNRLEETGLTLHELLLDNETAITGKSRVEILQYLDELIETMIMGVKRGLSKEGVLPGTLNVHRKAGVLYERAKTLNIFHERFLTNLNAYAMATAEENADGGVIVTTPTCGASGVLPALLYAMRYDMHIGDRAVREGFLAAVAIGFLAKHNAAIAGAEVGCQGEIGVASAMSAAMLTHARGFSAEYTANAAEVALEHHLGLTCDPVGGYVQIPCIERNAVGAVKAYNAFLLAISEDPKSHRVSLDSAIEAMGETGREMNAKFKETSLGGLAVSMVNC</sequence>
<keyword evidence="7 11" id="KW-0408">Iron</keyword>
<dbReference type="Pfam" id="PF03315">
    <property type="entry name" value="SDH_beta"/>
    <property type="match status" value="1"/>
</dbReference>
<dbReference type="Gene3D" id="3.30.1330.90">
    <property type="entry name" value="D-3-phosphoglycerate dehydrogenase, domain 3"/>
    <property type="match status" value="1"/>
</dbReference>
<reference evidence="14" key="1">
    <citation type="submission" date="2020-12" db="EMBL/GenBank/DDBJ databases">
        <title>Taurinivorans muris gen. nov., sp. nov., fundamental and realized metabolic niche of a ubiquitous sulfidogenic bacterium in the murine intestine.</title>
        <authorList>
            <person name="Ye H."/>
            <person name="Hanson B.T."/>
            <person name="Loy A."/>
        </authorList>
    </citation>
    <scope>NUCLEOTIDE SEQUENCE</scope>
    <source>
        <strain evidence="14">LT0009</strain>
    </source>
</reference>
<keyword evidence="6 11" id="KW-0479">Metal-binding</keyword>
<comment type="similarity">
    <text evidence="3 11">Belongs to the iron-sulfur dependent L-serine dehydratase family.</text>
</comment>
<keyword evidence="15" id="KW-1185">Reference proteome</keyword>
<organism evidence="14 15">
    <name type="scientific">Taurinivorans muris</name>
    <dbReference type="NCBI Taxonomy" id="2787751"/>
    <lineage>
        <taxon>Bacteria</taxon>
        <taxon>Pseudomonadati</taxon>
        <taxon>Thermodesulfobacteriota</taxon>
        <taxon>Desulfovibrionia</taxon>
        <taxon>Desulfovibrionales</taxon>
        <taxon>Desulfovibrionaceae</taxon>
        <taxon>Taurinivorans</taxon>
    </lineage>
</organism>
<evidence type="ECO:0000313" key="15">
    <source>
        <dbReference type="Proteomes" id="UP001058120"/>
    </source>
</evidence>
<dbReference type="NCBIfam" id="TIGR00720">
    <property type="entry name" value="sda_mono"/>
    <property type="match status" value="1"/>
</dbReference>
<dbReference type="InterPro" id="IPR005130">
    <property type="entry name" value="Ser_deHydtase-like_asu"/>
</dbReference>
<evidence type="ECO:0000313" key="14">
    <source>
        <dbReference type="EMBL" id="UWX05142.1"/>
    </source>
</evidence>
<evidence type="ECO:0000256" key="7">
    <source>
        <dbReference type="ARBA" id="ARBA00023004"/>
    </source>
</evidence>
<evidence type="ECO:0000256" key="10">
    <source>
        <dbReference type="ARBA" id="ARBA00049406"/>
    </source>
</evidence>
<comment type="cofactor">
    <cofactor evidence="1 11">
        <name>[4Fe-4S] cluster</name>
        <dbReference type="ChEBI" id="CHEBI:49883"/>
    </cofactor>
</comment>
<name>A0ABY5Y143_9BACT</name>
<keyword evidence="5 11" id="KW-0004">4Fe-4S</keyword>
<evidence type="ECO:0000259" key="13">
    <source>
        <dbReference type="Pfam" id="PF03315"/>
    </source>
</evidence>
<comment type="catalytic activity">
    <reaction evidence="10 11">
        <text>L-serine = pyruvate + NH4(+)</text>
        <dbReference type="Rhea" id="RHEA:19169"/>
        <dbReference type="ChEBI" id="CHEBI:15361"/>
        <dbReference type="ChEBI" id="CHEBI:28938"/>
        <dbReference type="ChEBI" id="CHEBI:33384"/>
        <dbReference type="EC" id="4.3.1.17"/>
    </reaction>
</comment>
<evidence type="ECO:0000256" key="8">
    <source>
        <dbReference type="ARBA" id="ARBA00023014"/>
    </source>
</evidence>
<gene>
    <name evidence="14" type="ORF">JBF11_06610</name>
</gene>
<dbReference type="EMBL" id="CP065938">
    <property type="protein sequence ID" value="UWX05142.1"/>
    <property type="molecule type" value="Genomic_DNA"/>
</dbReference>
<dbReference type="Pfam" id="PF03313">
    <property type="entry name" value="SDH_alpha"/>
    <property type="match status" value="1"/>
</dbReference>
<feature type="domain" description="Serine dehydratase beta chain" evidence="13">
    <location>
        <begin position="24"/>
        <end position="176"/>
    </location>
</feature>
<dbReference type="Proteomes" id="UP001058120">
    <property type="component" value="Chromosome"/>
</dbReference>
<dbReference type="RefSeq" id="WP_334314708.1">
    <property type="nucleotide sequence ID" value="NZ_CP065938.1"/>
</dbReference>
<feature type="domain" description="Serine dehydratase-like alpha subunit" evidence="12">
    <location>
        <begin position="202"/>
        <end position="466"/>
    </location>
</feature>
<dbReference type="GO" id="GO:0003941">
    <property type="term" value="F:L-serine ammonia-lyase activity"/>
    <property type="evidence" value="ECO:0007669"/>
    <property type="project" value="UniProtKB-EC"/>
</dbReference>
<dbReference type="SUPFAM" id="SSF143548">
    <property type="entry name" value="Serine metabolism enzymes domain"/>
    <property type="match status" value="1"/>
</dbReference>
<dbReference type="InterPro" id="IPR004644">
    <property type="entry name" value="Fe-S_L-Ser_mono"/>
</dbReference>
<evidence type="ECO:0000259" key="12">
    <source>
        <dbReference type="Pfam" id="PF03313"/>
    </source>
</evidence>
<dbReference type="PANTHER" id="PTHR30182:SF1">
    <property type="entry name" value="L-SERINE DEHYDRATASE 1"/>
    <property type="match status" value="1"/>
</dbReference>
<evidence type="ECO:0000256" key="9">
    <source>
        <dbReference type="ARBA" id="ARBA00023239"/>
    </source>
</evidence>
<dbReference type="InterPro" id="IPR051318">
    <property type="entry name" value="Fe-S_L-Ser"/>
</dbReference>
<evidence type="ECO:0000256" key="6">
    <source>
        <dbReference type="ARBA" id="ARBA00022723"/>
    </source>
</evidence>
<keyword evidence="8 11" id="KW-0411">Iron-sulfur</keyword>
<evidence type="ECO:0000256" key="1">
    <source>
        <dbReference type="ARBA" id="ARBA00001966"/>
    </source>
</evidence>
<evidence type="ECO:0000256" key="3">
    <source>
        <dbReference type="ARBA" id="ARBA00008636"/>
    </source>
</evidence>
<evidence type="ECO:0000256" key="4">
    <source>
        <dbReference type="ARBA" id="ARBA00022432"/>
    </source>
</evidence>
<dbReference type="InterPro" id="IPR005131">
    <property type="entry name" value="Ser_deHydtase_bsu"/>
</dbReference>
<keyword evidence="4 11" id="KW-0312">Gluconeogenesis</keyword>
<evidence type="ECO:0000256" key="11">
    <source>
        <dbReference type="RuleBase" id="RU366059"/>
    </source>
</evidence>
<protein>
    <recommendedName>
        <fullName evidence="11">L-serine dehydratase</fullName>
        <ecNumber evidence="11">4.3.1.17</ecNumber>
    </recommendedName>
</protein>
<dbReference type="PANTHER" id="PTHR30182">
    <property type="entry name" value="L-SERINE DEHYDRATASE"/>
    <property type="match status" value="1"/>
</dbReference>
<comment type="pathway">
    <text evidence="2">Carbohydrate biosynthesis; gluconeogenesis.</text>
</comment>
<evidence type="ECO:0000256" key="2">
    <source>
        <dbReference type="ARBA" id="ARBA00004742"/>
    </source>
</evidence>
<keyword evidence="9 11" id="KW-0456">Lyase</keyword>
<dbReference type="EC" id="4.3.1.17" evidence="11"/>